<protein>
    <submittedName>
        <fullName evidence="4">GNAT family N-acetyltransferase</fullName>
        <ecNumber evidence="4">2.3.1.-</ecNumber>
    </submittedName>
</protein>
<evidence type="ECO:0000313" key="4">
    <source>
        <dbReference type="EMBL" id="MDT0469879.1"/>
    </source>
</evidence>
<dbReference type="EC" id="2.3.1.-" evidence="4"/>
<keyword evidence="4" id="KW-0808">Transferase</keyword>
<dbReference type="SUPFAM" id="SSF55729">
    <property type="entry name" value="Acyl-CoA N-acyltransferases (Nat)"/>
    <property type="match status" value="1"/>
</dbReference>
<feature type="compositionally biased region" description="Basic and acidic residues" evidence="1">
    <location>
        <begin position="139"/>
        <end position="148"/>
    </location>
</feature>
<dbReference type="InterPro" id="IPR000182">
    <property type="entry name" value="GNAT_dom"/>
</dbReference>
<keyword evidence="5" id="KW-1185">Reference proteome</keyword>
<dbReference type="EMBL" id="JAVREY010000138">
    <property type="protein sequence ID" value="MDT0469879.1"/>
    <property type="molecule type" value="Genomic_DNA"/>
</dbReference>
<dbReference type="PROSITE" id="PS51729">
    <property type="entry name" value="GNAT_YJDJ"/>
    <property type="match status" value="1"/>
</dbReference>
<evidence type="ECO:0000259" key="3">
    <source>
        <dbReference type="PROSITE" id="PS51729"/>
    </source>
</evidence>
<dbReference type="PROSITE" id="PS51186">
    <property type="entry name" value="GNAT"/>
    <property type="match status" value="1"/>
</dbReference>
<accession>A0ABU2U9G4</accession>
<dbReference type="GO" id="GO:0016746">
    <property type="term" value="F:acyltransferase activity"/>
    <property type="evidence" value="ECO:0007669"/>
    <property type="project" value="UniProtKB-KW"/>
</dbReference>
<evidence type="ECO:0000256" key="1">
    <source>
        <dbReference type="SAM" id="MobiDB-lite"/>
    </source>
</evidence>
<evidence type="ECO:0000259" key="2">
    <source>
        <dbReference type="PROSITE" id="PS51186"/>
    </source>
</evidence>
<dbReference type="InterPro" id="IPR031165">
    <property type="entry name" value="GNAT_YJDJ"/>
</dbReference>
<keyword evidence="4" id="KW-0012">Acyltransferase</keyword>
<dbReference type="Gene3D" id="3.40.630.30">
    <property type="match status" value="1"/>
</dbReference>
<feature type="domain" description="N-acetyltransferase" evidence="2">
    <location>
        <begin position="5"/>
        <end position="168"/>
    </location>
</feature>
<feature type="domain" description="N-acetyltransferase" evidence="3">
    <location>
        <begin position="40"/>
        <end position="126"/>
    </location>
</feature>
<dbReference type="Pfam" id="PF14542">
    <property type="entry name" value="Acetyltransf_CG"/>
    <property type="match status" value="1"/>
</dbReference>
<dbReference type="RefSeq" id="WP_311701296.1">
    <property type="nucleotide sequence ID" value="NZ_JAVREY010000138.1"/>
</dbReference>
<proteinExistence type="predicted"/>
<dbReference type="InterPro" id="IPR016181">
    <property type="entry name" value="Acyl_CoA_acyltransferase"/>
</dbReference>
<dbReference type="Proteomes" id="UP001183809">
    <property type="component" value="Unassembled WGS sequence"/>
</dbReference>
<evidence type="ECO:0000313" key="5">
    <source>
        <dbReference type="Proteomes" id="UP001183809"/>
    </source>
</evidence>
<gene>
    <name evidence="4" type="ORF">RM764_44315</name>
</gene>
<feature type="region of interest" description="Disordered" evidence="1">
    <location>
        <begin position="126"/>
        <end position="158"/>
    </location>
</feature>
<sequence>MTTNIEAEAASREQNNAALIAALDETGLREAESAWELDIINDAERGRWTASLGPEAIAELPYRFVGGRVVLLTTWVDPAYRHNRVATELIARVLNEIRESGKKITIICPVVGEFIARHPQYLDLIDKVHPGSGAHPQHKPADGPDHEQGPAVGPDDEKQIAALEHDWM</sequence>
<organism evidence="4 5">
    <name type="scientific">Streptomyces gibsoniae</name>
    <dbReference type="NCBI Taxonomy" id="3075529"/>
    <lineage>
        <taxon>Bacteria</taxon>
        <taxon>Bacillati</taxon>
        <taxon>Actinomycetota</taxon>
        <taxon>Actinomycetes</taxon>
        <taxon>Kitasatosporales</taxon>
        <taxon>Streptomycetaceae</taxon>
        <taxon>Streptomyces</taxon>
    </lineage>
</organism>
<comment type="caution">
    <text evidence="4">The sequence shown here is derived from an EMBL/GenBank/DDBJ whole genome shotgun (WGS) entry which is preliminary data.</text>
</comment>
<name>A0ABU2U9G4_9ACTN</name>
<reference evidence="5" key="1">
    <citation type="submission" date="2023-07" db="EMBL/GenBank/DDBJ databases">
        <title>30 novel species of actinomycetes from the DSMZ collection.</title>
        <authorList>
            <person name="Nouioui I."/>
        </authorList>
    </citation>
    <scope>NUCLEOTIDE SEQUENCE [LARGE SCALE GENOMIC DNA]</scope>
    <source>
        <strain evidence="5">DSM 41699</strain>
    </source>
</reference>